<accession>A0A5B0KTP9</accession>
<comment type="caution">
    <text evidence="1">The sequence shown here is derived from an EMBL/GenBank/DDBJ whole genome shotgun (WGS) entry which is preliminary data.</text>
</comment>
<dbReference type="Proteomes" id="UP000325333">
    <property type="component" value="Unassembled WGS sequence"/>
</dbReference>
<organism evidence="1 2">
    <name type="scientific">Azospirillum argentinense</name>
    <dbReference type="NCBI Taxonomy" id="2970906"/>
    <lineage>
        <taxon>Bacteria</taxon>
        <taxon>Pseudomonadati</taxon>
        <taxon>Pseudomonadota</taxon>
        <taxon>Alphaproteobacteria</taxon>
        <taxon>Rhodospirillales</taxon>
        <taxon>Azospirillaceae</taxon>
        <taxon>Azospirillum</taxon>
    </lineage>
</organism>
<dbReference type="AlphaFoldDB" id="A0A5B0KTP9"/>
<evidence type="ECO:0000313" key="2">
    <source>
        <dbReference type="Proteomes" id="UP000325333"/>
    </source>
</evidence>
<gene>
    <name evidence="1" type="ORF">FH063_006184</name>
</gene>
<reference evidence="1 2" key="1">
    <citation type="submission" date="2019-07" db="EMBL/GenBank/DDBJ databases">
        <title>Genome sequencing of the stress-tolerant strain Azospirillum brasilense Az19.</title>
        <authorList>
            <person name="Maroniche G.A."/>
            <person name="Garcia J.E."/>
            <person name="Pagnussat L."/>
            <person name="Amenta M."/>
            <person name="Creus C.M."/>
        </authorList>
    </citation>
    <scope>NUCLEOTIDE SEQUENCE [LARGE SCALE GENOMIC DNA]</scope>
    <source>
        <strain evidence="1 2">Az19</strain>
    </source>
</reference>
<name>A0A5B0KTP9_9PROT</name>
<proteinExistence type="predicted"/>
<dbReference type="EMBL" id="VEWN01000008">
    <property type="protein sequence ID" value="KAA1054908.1"/>
    <property type="molecule type" value="Genomic_DNA"/>
</dbReference>
<protein>
    <submittedName>
        <fullName evidence="1">Uncharacterized protein</fullName>
    </submittedName>
</protein>
<sequence>MSWKQIALSPVYRGEKHHKEGLDMSRLRLIGTAIALLTLAACSTGGVVGGTAGAAGGYAVDGKRGAIIGGLGGAALGTALDR</sequence>
<evidence type="ECO:0000313" key="1">
    <source>
        <dbReference type="EMBL" id="KAA1054908.1"/>
    </source>
</evidence>